<name>A0A2G7FLZ4_9EURO</name>
<dbReference type="Proteomes" id="UP000231358">
    <property type="component" value="Unassembled WGS sequence"/>
</dbReference>
<gene>
    <name evidence="1" type="ORF">AARAC_002136</name>
</gene>
<dbReference type="SUPFAM" id="SSF56112">
    <property type="entry name" value="Protein kinase-like (PK-like)"/>
    <property type="match status" value="1"/>
</dbReference>
<comment type="caution">
    <text evidence="1">The sequence shown here is derived from an EMBL/GenBank/DDBJ whole genome shotgun (WGS) entry which is preliminary data.</text>
</comment>
<protein>
    <recommendedName>
        <fullName evidence="3">Protein kinase domain-containing protein</fullName>
    </recommendedName>
</protein>
<evidence type="ECO:0000313" key="2">
    <source>
        <dbReference type="Proteomes" id="UP000231358"/>
    </source>
</evidence>
<organism evidence="1 2">
    <name type="scientific">Aspergillus arachidicola</name>
    <dbReference type="NCBI Taxonomy" id="656916"/>
    <lineage>
        <taxon>Eukaryota</taxon>
        <taxon>Fungi</taxon>
        <taxon>Dikarya</taxon>
        <taxon>Ascomycota</taxon>
        <taxon>Pezizomycotina</taxon>
        <taxon>Eurotiomycetes</taxon>
        <taxon>Eurotiomycetidae</taxon>
        <taxon>Eurotiales</taxon>
        <taxon>Aspergillaceae</taxon>
        <taxon>Aspergillus</taxon>
        <taxon>Aspergillus subgen. Circumdati</taxon>
    </lineage>
</organism>
<accession>A0A2G7FLZ4</accession>
<proteinExistence type="predicted"/>
<keyword evidence="2" id="KW-1185">Reference proteome</keyword>
<dbReference type="InterPro" id="IPR011009">
    <property type="entry name" value="Kinase-like_dom_sf"/>
</dbReference>
<dbReference type="STRING" id="656916.A0A2G7FLZ4"/>
<reference evidence="1 2" key="1">
    <citation type="submission" date="2017-05" db="EMBL/GenBank/DDBJ databases">
        <title>Genome sequence for an aflatoxigenic pathogen of Argentinian peanut, Aspergillus arachidicola.</title>
        <authorList>
            <person name="Moore G."/>
            <person name="Beltz S.B."/>
            <person name="Mack B.M."/>
        </authorList>
    </citation>
    <scope>NUCLEOTIDE SEQUENCE [LARGE SCALE GENOMIC DNA]</scope>
    <source>
        <strain evidence="1 2">CBS 117610</strain>
    </source>
</reference>
<sequence length="443" mass="49343">MNRAFSNLYFHNNEDPAYADDGVRDLNRARCETRAYCSLKRFGICDGGYVPKFYGYMLTVNPASWAPHLEAFQHDRGLPSVILIEYLPQPLVMDSVTYSKKRMQKAAIGIQQIHLALIEHNDPHPKNILIVPGDPERVVWIDFDVAIGYPNNTYIGDRERRWIEEESLQMIKDQAFLRIQNVIAVANTKRSVTGVCPAGDALDFTVNAFSLVEVLVSDGKSTSGSEPEPLPELLEMVTYLERIVKCELGDISLDLATLRSLAEGEDKTPLPTPAESPVADVKCSIEPLENNITHYSGEFSHWNFSMKIKEWMSQHVHRDRHALREGLAMLKEMSGEAELACTEVSLIEGFQHIIASMDIAGDDVAGGVASDFSIFKKWENSWKQDSFFAQVPRPDDSMLMASLGLSSGSHGAPSGELSLWTSLLGSDRDVPSCTQGQDNWAAF</sequence>
<evidence type="ECO:0000313" key="1">
    <source>
        <dbReference type="EMBL" id="PIG81614.1"/>
    </source>
</evidence>
<evidence type="ECO:0008006" key="3">
    <source>
        <dbReference type="Google" id="ProtNLM"/>
    </source>
</evidence>
<dbReference type="AlphaFoldDB" id="A0A2G7FLZ4"/>
<dbReference type="EMBL" id="NEXV01000549">
    <property type="protein sequence ID" value="PIG81614.1"/>
    <property type="molecule type" value="Genomic_DNA"/>
</dbReference>